<feature type="region of interest" description="Disordered" evidence="1">
    <location>
        <begin position="113"/>
        <end position="148"/>
    </location>
</feature>
<evidence type="ECO:0000313" key="2">
    <source>
        <dbReference type="EMBL" id="CAE7847093.1"/>
    </source>
</evidence>
<dbReference type="EMBL" id="CAJNJA010052550">
    <property type="protein sequence ID" value="CAE7847093.1"/>
    <property type="molecule type" value="Genomic_DNA"/>
</dbReference>
<reference evidence="2" key="1">
    <citation type="submission" date="2021-02" db="EMBL/GenBank/DDBJ databases">
        <authorList>
            <person name="Dougan E. K."/>
            <person name="Rhodes N."/>
            <person name="Thang M."/>
            <person name="Chan C."/>
        </authorList>
    </citation>
    <scope>NUCLEOTIDE SEQUENCE</scope>
</reference>
<dbReference type="OrthoDB" id="409988at2759"/>
<gene>
    <name evidence="2" type="ORF">SNEC2469_LOCUS26114</name>
</gene>
<comment type="caution">
    <text evidence="2">The sequence shown here is derived from an EMBL/GenBank/DDBJ whole genome shotgun (WGS) entry which is preliminary data.</text>
</comment>
<proteinExistence type="predicted"/>
<dbReference type="AlphaFoldDB" id="A0A812ZZ46"/>
<accession>A0A812ZZ46</accession>
<evidence type="ECO:0000256" key="1">
    <source>
        <dbReference type="SAM" id="MobiDB-lite"/>
    </source>
</evidence>
<organism evidence="2 3">
    <name type="scientific">Symbiodinium necroappetens</name>
    <dbReference type="NCBI Taxonomy" id="1628268"/>
    <lineage>
        <taxon>Eukaryota</taxon>
        <taxon>Sar</taxon>
        <taxon>Alveolata</taxon>
        <taxon>Dinophyceae</taxon>
        <taxon>Suessiales</taxon>
        <taxon>Symbiodiniaceae</taxon>
        <taxon>Symbiodinium</taxon>
    </lineage>
</organism>
<feature type="region of interest" description="Disordered" evidence="1">
    <location>
        <begin position="1"/>
        <end position="23"/>
    </location>
</feature>
<dbReference type="Proteomes" id="UP000601435">
    <property type="component" value="Unassembled WGS sequence"/>
</dbReference>
<keyword evidence="3" id="KW-1185">Reference proteome</keyword>
<protein>
    <submittedName>
        <fullName evidence="2">Uncharacterized protein</fullName>
    </submittedName>
</protein>
<sequence>MGCSHSSGLAEAPTKHTFGDAEPENVAKSALQVRDKVLVECAEPSSMADFDSWKHVMDEYDVKALDSGKSMPINRTAHQHYAIQTRGALQELTADPELLKRLVKKHRMEDDRISACVSHGTTSPSPAEAVDAPPSSPVSRKPTIVSLG</sequence>
<evidence type="ECO:0000313" key="3">
    <source>
        <dbReference type="Proteomes" id="UP000601435"/>
    </source>
</evidence>
<name>A0A812ZZ46_9DINO</name>